<feature type="non-terminal residue" evidence="1">
    <location>
        <position position="1"/>
    </location>
</feature>
<organism evidence="1 2">
    <name type="scientific">Symbiodinium necroappetens</name>
    <dbReference type="NCBI Taxonomy" id="1628268"/>
    <lineage>
        <taxon>Eukaryota</taxon>
        <taxon>Sar</taxon>
        <taxon>Alveolata</taxon>
        <taxon>Dinophyceae</taxon>
        <taxon>Suessiales</taxon>
        <taxon>Symbiodiniaceae</taxon>
        <taxon>Symbiodinium</taxon>
    </lineage>
</organism>
<protein>
    <submittedName>
        <fullName evidence="1">Uncharacterized protein</fullName>
    </submittedName>
</protein>
<reference evidence="1" key="1">
    <citation type="submission" date="2021-02" db="EMBL/GenBank/DDBJ databases">
        <authorList>
            <person name="Dougan E. K."/>
            <person name="Rhodes N."/>
            <person name="Thang M."/>
            <person name="Chan C."/>
        </authorList>
    </citation>
    <scope>NUCLEOTIDE SEQUENCE</scope>
</reference>
<dbReference type="Proteomes" id="UP000601435">
    <property type="component" value="Unassembled WGS sequence"/>
</dbReference>
<feature type="non-terminal residue" evidence="1">
    <location>
        <position position="242"/>
    </location>
</feature>
<accession>A0A813CGE9</accession>
<dbReference type="EMBL" id="CAJNJA010100741">
    <property type="protein sequence ID" value="CAE7943935.1"/>
    <property type="molecule type" value="Genomic_DNA"/>
</dbReference>
<proteinExistence type="predicted"/>
<gene>
    <name evidence="1" type="ORF">SNEC2469_LOCUS35213</name>
</gene>
<evidence type="ECO:0000313" key="2">
    <source>
        <dbReference type="Proteomes" id="UP000601435"/>
    </source>
</evidence>
<comment type="caution">
    <text evidence="1">The sequence shown here is derived from an EMBL/GenBank/DDBJ whole genome shotgun (WGS) entry which is preliminary data.</text>
</comment>
<keyword evidence="2" id="KW-1185">Reference proteome</keyword>
<evidence type="ECO:0000313" key="1">
    <source>
        <dbReference type="EMBL" id="CAE7943935.1"/>
    </source>
</evidence>
<dbReference type="AlphaFoldDB" id="A0A813CGE9"/>
<sequence length="242" mass="27285">FGEKRRKIWSAPTIQQQPCLTHARSCDVPTVDFDFSSPPATDNSGIKLQRSCFESESGALFAVWALWLRRYGIPLAVLENSPELELQTLDRLLSDMYTTHPVVVDLEDDYLVASKFEVQCEAMEVARALPGSYVGARGLKYRPRATDLSYLLTEHEEKARRRLDATYVKKFSKNPWDDPNLVYLLGSDPQWTTSWTAVSGRLPDIHGNVATGKFWYPHFKRLSAMTFPVTEASASVLGVPVL</sequence>
<dbReference type="OrthoDB" id="10377421at2759"/>
<name>A0A813CGE9_9DINO</name>